<dbReference type="GO" id="GO:0016757">
    <property type="term" value="F:glycosyltransferase activity"/>
    <property type="evidence" value="ECO:0007669"/>
    <property type="project" value="UniProtKB-KW"/>
</dbReference>
<reference evidence="2 3" key="1">
    <citation type="journal article" date="2012" name="J. Bacteriol.">
        <title>Complete genome sequence of Riemerella anatipestifer reference strain.</title>
        <authorList>
            <person name="Wang X."/>
            <person name="Zhu D."/>
            <person name="Wang M."/>
            <person name="Cheng A."/>
            <person name="Jia R."/>
            <person name="Zhou Y."/>
            <person name="Chen Z."/>
            <person name="Luo Q."/>
            <person name="Liu F."/>
            <person name="Wang Y."/>
            <person name="Chen X.Y."/>
        </authorList>
    </citation>
    <scope>NUCLEOTIDE SEQUENCE [LARGE SCALE GENOMIC DNA]</scope>
    <source>
        <strain evidence="3">DSM 15868</strain>
    </source>
</reference>
<keyword evidence="2" id="KW-0328">Glycosyltransferase</keyword>
<dbReference type="Proteomes" id="UP000010093">
    <property type="component" value="Chromosome"/>
</dbReference>
<dbReference type="AlphaFoldDB" id="E4TCU4"/>
<dbReference type="EMBL" id="CP003388">
    <property type="protein sequence ID" value="AFD56613.1"/>
    <property type="molecule type" value="Genomic_DNA"/>
</dbReference>
<dbReference type="KEGG" id="ran:Riean_1446"/>
<keyword evidence="2" id="KW-0808">Transferase</keyword>
<dbReference type="KEGG" id="rai:RA0C_1726"/>
<dbReference type="InterPro" id="IPR007345">
    <property type="entry name" value="Polysacch_pyruvyl_Trfase"/>
</dbReference>
<feature type="domain" description="Polysaccharide pyruvyl transferase" evidence="1">
    <location>
        <begin position="36"/>
        <end position="299"/>
    </location>
</feature>
<proteinExistence type="predicted"/>
<dbReference type="GeneID" id="93718551"/>
<dbReference type="RefSeq" id="WP_004916605.1">
    <property type="nucleotide sequence ID" value="NC_014738.1"/>
</dbReference>
<dbReference type="HOGENOM" id="CLU_045699_0_0_10"/>
<evidence type="ECO:0000313" key="2">
    <source>
        <dbReference type="EMBL" id="AFD56613.1"/>
    </source>
</evidence>
<evidence type="ECO:0000259" key="1">
    <source>
        <dbReference type="Pfam" id="PF04230"/>
    </source>
</evidence>
<name>E4TCU4_RIEAD</name>
<protein>
    <submittedName>
        <fullName evidence="2">Exopolysaccharide biosynthesis protein, galactosyltransferase</fullName>
    </submittedName>
</protein>
<dbReference type="Pfam" id="PF04230">
    <property type="entry name" value="PS_pyruv_trans"/>
    <property type="match status" value="1"/>
</dbReference>
<dbReference type="PATRIC" id="fig|693978.17.peg.1713"/>
<sequence>MENTKKIQKLKDLIIQNLTPIINSDYALIDIPDHDNIGDNLIWEGELSFLNSIPYQKYYEYSLTFFDHNCIRPETILLLHGGGNFGDIYPVVNNFRISLIQKYQNHKIIILPQTLHYKSQETLERDSKIINEHPNITICVRDEKSESLAKQYFSNATILLLPDMAFCIDLHKIQTNKKGNKILVMDRKDNENIPLNINIEQEYDLLDWPTFNTTKEERYKKLRFEHRLDRIALMIQRHSPFSKYIDSRYGLKNKKRREKFIEMGTSFFSDYRKIYTTRLHGMILAVLMGKEVVILDNSYGKLSSYHNTWLKDFDNIYKI</sequence>
<gene>
    <name evidence="2" type="ORF">RA0C_1726</name>
</gene>
<accession>E4TCU4</accession>
<evidence type="ECO:0000313" key="3">
    <source>
        <dbReference type="Proteomes" id="UP000010093"/>
    </source>
</evidence>
<organism evidence="2 3">
    <name type="scientific">Riemerella anatipestifer (strain ATCC 11845 / DSM 15868 / JCM 9532 / NCTC 11014)</name>
    <dbReference type="NCBI Taxonomy" id="693978"/>
    <lineage>
        <taxon>Bacteria</taxon>
        <taxon>Pseudomonadati</taxon>
        <taxon>Bacteroidota</taxon>
        <taxon>Flavobacteriia</taxon>
        <taxon>Flavobacteriales</taxon>
        <taxon>Weeksellaceae</taxon>
        <taxon>Riemerella</taxon>
    </lineage>
</organism>